<dbReference type="Proteomes" id="UP000216074">
    <property type="component" value="Unassembled WGS sequence"/>
</dbReference>
<evidence type="ECO:0000313" key="2">
    <source>
        <dbReference type="Proteomes" id="UP000216074"/>
    </source>
</evidence>
<dbReference type="EMBL" id="MWWY01000024">
    <property type="protein sequence ID" value="OZG64272.1"/>
    <property type="molecule type" value="Genomic_DNA"/>
</dbReference>
<dbReference type="Pfam" id="PF04221">
    <property type="entry name" value="RelB"/>
    <property type="match status" value="1"/>
</dbReference>
<reference evidence="1 2" key="1">
    <citation type="journal article" date="2017" name="BMC Genomics">
        <title>Comparative genomic and phylogenomic analyses of the Bifidobacteriaceae family.</title>
        <authorList>
            <person name="Lugli G.A."/>
            <person name="Milani C."/>
            <person name="Turroni F."/>
            <person name="Duranti S."/>
            <person name="Mancabelli L."/>
            <person name="Mangifesta M."/>
            <person name="Ferrario C."/>
            <person name="Modesto M."/>
            <person name="Mattarelli P."/>
            <person name="Jiri K."/>
            <person name="van Sinderen D."/>
            <person name="Ventura M."/>
        </authorList>
    </citation>
    <scope>NUCLEOTIDE SEQUENCE [LARGE SCALE GENOMIC DNA]</scope>
    <source>
        <strain evidence="1 2">DSM 100202</strain>
    </source>
</reference>
<keyword evidence="2" id="KW-1185">Reference proteome</keyword>
<sequence length="119" mass="14122">MTMTQLNVRIDTLVKDEVEQVLKQQGISTSDVIRSLWSYIADHHEIPQLETLQEHRIREERKMHKLSLIEHSSGYIQQELVKAGVANNDVDLVEDEQYEQLHDDMYDQRLDDYLNMKRV</sequence>
<organism evidence="1 2">
    <name type="scientific">Bifidobacterium hapali</name>
    <dbReference type="NCBI Taxonomy" id="1630172"/>
    <lineage>
        <taxon>Bacteria</taxon>
        <taxon>Bacillati</taxon>
        <taxon>Actinomycetota</taxon>
        <taxon>Actinomycetes</taxon>
        <taxon>Bifidobacteriales</taxon>
        <taxon>Bifidobacteriaceae</taxon>
        <taxon>Bifidobacterium</taxon>
    </lineage>
</organism>
<accession>A0A261FYL0</accession>
<dbReference type="AlphaFoldDB" id="A0A261FYL0"/>
<dbReference type="InterPro" id="IPR013321">
    <property type="entry name" value="Arc_rbn_hlx_hlx"/>
</dbReference>
<dbReference type="OrthoDB" id="3174770at2"/>
<dbReference type="Gene3D" id="1.10.1220.10">
    <property type="entry name" value="Met repressor-like"/>
    <property type="match status" value="1"/>
</dbReference>
<proteinExistence type="predicted"/>
<dbReference type="RefSeq" id="WP_094729799.1">
    <property type="nucleotide sequence ID" value="NZ_MWWY01000024.1"/>
</dbReference>
<evidence type="ECO:0000313" key="1">
    <source>
        <dbReference type="EMBL" id="OZG64272.1"/>
    </source>
</evidence>
<gene>
    <name evidence="1" type="ORF">BHAP_1173</name>
</gene>
<comment type="caution">
    <text evidence="1">The sequence shown here is derived from an EMBL/GenBank/DDBJ whole genome shotgun (WGS) entry which is preliminary data.</text>
</comment>
<dbReference type="InterPro" id="IPR007337">
    <property type="entry name" value="RelB/DinJ"/>
</dbReference>
<name>A0A261FYL0_9BIFI</name>
<protein>
    <submittedName>
        <fullName evidence="1">Damage-inducible protein J</fullName>
    </submittedName>
</protein>
<dbReference type="GO" id="GO:0006355">
    <property type="term" value="P:regulation of DNA-templated transcription"/>
    <property type="evidence" value="ECO:0007669"/>
    <property type="project" value="InterPro"/>
</dbReference>